<proteinExistence type="predicted"/>
<protein>
    <submittedName>
        <fullName evidence="1">Uncharacterized protein</fullName>
    </submittedName>
</protein>
<dbReference type="Proteomes" id="UP000240681">
    <property type="component" value="Unassembled WGS sequence"/>
</dbReference>
<comment type="caution">
    <text evidence="1">The sequence shown here is derived from an EMBL/GenBank/DDBJ whole genome shotgun (WGS) entry which is preliminary data.</text>
</comment>
<dbReference type="EMBL" id="NEXK01000087">
    <property type="protein sequence ID" value="PSN94138.1"/>
    <property type="molecule type" value="Genomic_DNA"/>
</dbReference>
<name>A0A2R6B6N7_9ARCH</name>
<evidence type="ECO:0000313" key="2">
    <source>
        <dbReference type="Proteomes" id="UP000240681"/>
    </source>
</evidence>
<dbReference type="AlphaFoldDB" id="A0A2R6B6N7"/>
<evidence type="ECO:0000313" key="1">
    <source>
        <dbReference type="EMBL" id="PSN94138.1"/>
    </source>
</evidence>
<accession>A0A2R6B6N7</accession>
<sequence>MAQTSGAVASLPLKPLGSAVKEIGPDRRQVHEAFTLYSFQNLAPSRGGDSKGINTHAKNIWQCV</sequence>
<organism evidence="1 2">
    <name type="scientific">Candidatus Marsarchaeota G2 archaeon ECH_B_SAG-C16</name>
    <dbReference type="NCBI Taxonomy" id="1978163"/>
    <lineage>
        <taxon>Archaea</taxon>
        <taxon>Candidatus Marsarchaeota</taxon>
        <taxon>Candidatus Marsarchaeota group 2</taxon>
    </lineage>
</organism>
<reference evidence="1 2" key="1">
    <citation type="submission" date="2017-04" db="EMBL/GenBank/DDBJ databases">
        <title>Novel microbial lineages endemic to geothermal iron-oxide mats fill important gaps in the evolutionary history of Archaea.</title>
        <authorList>
            <person name="Jay Z.J."/>
            <person name="Beam J.P."/>
            <person name="Dlakic M."/>
            <person name="Rusch D.B."/>
            <person name="Kozubal M.A."/>
            <person name="Inskeep W.P."/>
        </authorList>
    </citation>
    <scope>NUCLEOTIDE SEQUENCE [LARGE SCALE GENOMIC DNA]</scope>
    <source>
        <strain evidence="1">ECH_B_SAG-C16</strain>
    </source>
</reference>
<gene>
    <name evidence="1" type="ORF">B9Q09_04555</name>
</gene>